<feature type="domain" description="GAG-pre-integrase" evidence="4">
    <location>
        <begin position="842"/>
        <end position="912"/>
    </location>
</feature>
<proteinExistence type="predicted"/>
<protein>
    <recommendedName>
        <fullName evidence="7">Retrovirus-related Pol polyprotein from transposon TNT 1-94</fullName>
    </recommendedName>
</protein>
<dbReference type="InterPro" id="IPR012337">
    <property type="entry name" value="RNaseH-like_sf"/>
</dbReference>
<dbReference type="CDD" id="cd09272">
    <property type="entry name" value="RNase_HI_RT_Ty1"/>
    <property type="match status" value="1"/>
</dbReference>
<dbReference type="SUPFAM" id="SSF53098">
    <property type="entry name" value="Ribonuclease H-like"/>
    <property type="match status" value="1"/>
</dbReference>
<organism evidence="6">
    <name type="scientific">Tanacetum cinerariifolium</name>
    <name type="common">Dalmatian daisy</name>
    <name type="synonym">Chrysanthemum cinerariifolium</name>
    <dbReference type="NCBI Taxonomy" id="118510"/>
    <lineage>
        <taxon>Eukaryota</taxon>
        <taxon>Viridiplantae</taxon>
        <taxon>Streptophyta</taxon>
        <taxon>Embryophyta</taxon>
        <taxon>Tracheophyta</taxon>
        <taxon>Spermatophyta</taxon>
        <taxon>Magnoliopsida</taxon>
        <taxon>eudicotyledons</taxon>
        <taxon>Gunneridae</taxon>
        <taxon>Pentapetalae</taxon>
        <taxon>asterids</taxon>
        <taxon>campanulids</taxon>
        <taxon>Asterales</taxon>
        <taxon>Asteraceae</taxon>
        <taxon>Asteroideae</taxon>
        <taxon>Anthemideae</taxon>
        <taxon>Anthemidinae</taxon>
        <taxon>Tanacetum</taxon>
    </lineage>
</organism>
<feature type="region of interest" description="Disordered" evidence="2">
    <location>
        <begin position="549"/>
        <end position="572"/>
    </location>
</feature>
<feature type="compositionally biased region" description="Polar residues" evidence="2">
    <location>
        <begin position="24"/>
        <end position="36"/>
    </location>
</feature>
<dbReference type="GO" id="GO:0003676">
    <property type="term" value="F:nucleic acid binding"/>
    <property type="evidence" value="ECO:0007669"/>
    <property type="project" value="InterPro"/>
</dbReference>
<dbReference type="InterPro" id="IPR025724">
    <property type="entry name" value="GAG-pre-integrase_dom"/>
</dbReference>
<dbReference type="InterPro" id="IPR013103">
    <property type="entry name" value="RVT_2"/>
</dbReference>
<feature type="region of interest" description="Disordered" evidence="2">
    <location>
        <begin position="1053"/>
        <end position="1083"/>
    </location>
</feature>
<keyword evidence="1" id="KW-0175">Coiled coil</keyword>
<evidence type="ECO:0000259" key="5">
    <source>
        <dbReference type="Pfam" id="PF22936"/>
    </source>
</evidence>
<dbReference type="PANTHER" id="PTHR11439">
    <property type="entry name" value="GAG-POL-RELATED RETROTRANSPOSON"/>
    <property type="match status" value="1"/>
</dbReference>
<gene>
    <name evidence="6" type="ORF">Tci_043702</name>
</gene>
<reference evidence="6" key="1">
    <citation type="journal article" date="2019" name="Sci. Rep.">
        <title>Draft genome of Tanacetum cinerariifolium, the natural source of mosquito coil.</title>
        <authorList>
            <person name="Yamashiro T."/>
            <person name="Shiraishi A."/>
            <person name="Satake H."/>
            <person name="Nakayama K."/>
        </authorList>
    </citation>
    <scope>NUCLEOTIDE SEQUENCE</scope>
</reference>
<dbReference type="Gene3D" id="3.30.420.10">
    <property type="entry name" value="Ribonuclease H-like superfamily/Ribonuclease H"/>
    <property type="match status" value="1"/>
</dbReference>
<evidence type="ECO:0000259" key="4">
    <source>
        <dbReference type="Pfam" id="PF13976"/>
    </source>
</evidence>
<feature type="coiled-coil region" evidence="1">
    <location>
        <begin position="397"/>
        <end position="424"/>
    </location>
</feature>
<name>A0A6L2MGW9_TANCI</name>
<evidence type="ECO:0000313" key="6">
    <source>
        <dbReference type="EMBL" id="GEU71724.1"/>
    </source>
</evidence>
<evidence type="ECO:0008006" key="7">
    <source>
        <dbReference type="Google" id="ProtNLM"/>
    </source>
</evidence>
<dbReference type="InterPro" id="IPR036397">
    <property type="entry name" value="RNaseH_sf"/>
</dbReference>
<feature type="compositionally biased region" description="Polar residues" evidence="2">
    <location>
        <begin position="1053"/>
        <end position="1067"/>
    </location>
</feature>
<evidence type="ECO:0000256" key="2">
    <source>
        <dbReference type="SAM" id="MobiDB-lite"/>
    </source>
</evidence>
<dbReference type="Pfam" id="PF13976">
    <property type="entry name" value="gag_pre-integrs"/>
    <property type="match status" value="1"/>
</dbReference>
<feature type="region of interest" description="Disordered" evidence="2">
    <location>
        <begin position="646"/>
        <end position="669"/>
    </location>
</feature>
<feature type="domain" description="Retrovirus-related Pol polyprotein from transposon TNT 1-94-like beta-barrel" evidence="5">
    <location>
        <begin position="730"/>
        <end position="796"/>
    </location>
</feature>
<dbReference type="Pfam" id="PF22936">
    <property type="entry name" value="Pol_BBD"/>
    <property type="match status" value="1"/>
</dbReference>
<evidence type="ECO:0000256" key="1">
    <source>
        <dbReference type="SAM" id="Coils"/>
    </source>
</evidence>
<dbReference type="Pfam" id="PF07727">
    <property type="entry name" value="RVT_2"/>
    <property type="match status" value="1"/>
</dbReference>
<feature type="domain" description="Reverse transcriptase Ty1/copia-type" evidence="3">
    <location>
        <begin position="1127"/>
        <end position="1192"/>
    </location>
</feature>
<feature type="compositionally biased region" description="Acidic residues" evidence="2">
    <location>
        <begin position="1073"/>
        <end position="1083"/>
    </location>
</feature>
<accession>A0A6L2MGW9</accession>
<evidence type="ECO:0000259" key="3">
    <source>
        <dbReference type="Pfam" id="PF07727"/>
    </source>
</evidence>
<feature type="region of interest" description="Disordered" evidence="2">
    <location>
        <begin position="24"/>
        <end position="50"/>
    </location>
</feature>
<dbReference type="InterPro" id="IPR054722">
    <property type="entry name" value="PolX-like_BBD"/>
</dbReference>
<dbReference type="EMBL" id="BKCJ010006358">
    <property type="protein sequence ID" value="GEU71724.1"/>
    <property type="molecule type" value="Genomic_DNA"/>
</dbReference>
<dbReference type="PANTHER" id="PTHR11439:SF509">
    <property type="entry name" value="RNA-DIRECTED DNA POLYMERASE"/>
    <property type="match status" value="1"/>
</dbReference>
<sequence length="1445" mass="164010">MQKNLAFIAKYFKKIYKPTKNNLRTSLNSKNKNVDTTPRYKNDDHSGQFGNQRTVNVAAVRENAGSKVVQQSGIQCFNYKEYGHFAKEYRKPKRVKDSAYPKEKMLMCKQVEQGVLLQAEQYDWLADTDEEVDEQELEAHYNYMAKIQEVPTDDSGADSEPVNHVPNEAGYNVFANHLLHSEQSESVSNTCSVETNDGNGIPDSPNMCEDNIQNEKNDVESDDERVALANLIANLKLNVDENKKIQKQLKKANTTLAQELKECKVILAETSKSPGESISVRDSFLVALQAEFEKFKAFNDRTVDYDKLKHALAELQCMYLHKMKECECLAQKLLKQTKSVSRKVHTELLQRFAKVEKYLISLKLALQKCKEQVKNDTVCNEKALNGFRKERKQYIKIQDLKAKLQEKNIAISKLQKLIKKGKEKSVDTKFDRPSIVRQPNNQRIPKPSVLGKLTPFSNYLDRIYFQKTKSVPKTNVSEGLSKPVTAQTLPQTAKKAVSNTNVLKPGMYRIENRTTHTRAPQLPKNVRNTNPHVSTSIGVNHNTIVSRPQLKSNQSRDKALPNNSQVKVKKTQVEVHPRIPSVSNKMKSITACKDSLNSRTLNANAICATCNKCLVDSNHFACVTKMLNDVHARTKKPNVVLISTRKPKSQANKSIATPNKKKVASKSTKQKPQSYFRVLYENTNKAWKWWIERQSPSRYKWVPKTKNNGFLRQKCNGYLKLRMTKCRKECTKHMTGNLKLLCNFVEKFLGTVRFGNDQFALIFGYGDLVQGNVAINRVYYVEGLNHNLFSVGQFCDTDLEVAFRKSTCATQPLRERLAIFATLFVRDLQGNDLLVGNHGSDLYTISLQESTSSTPLCLMAKATPIQAWLWHRRLSHLNFDYINLLSKKDIVIGLPKLKYVKDQLCSSCELSKAKRSSFKSKAVPSSKGRLNLLHMDLCGPMWVASINGKKYILVIVDNYSRYTWTLFLRSKDETPEVLKDFLMMIQRNLQASVIIIRLVPQRQKASDYDNPDPVPQRQDVYSLADAGVPSHQELDVLFGPLYDEFFNVGSNPSTNIQSTSAPSTHTNVHAEENNNDQVEEGEQLQDDEFTNPFCAPTQDVAESSSHNIEQVRGNPSRPVQTRRQLAIDPEMYVRTNPKGYAQEEGIDFEESFAPVARLEAVWIFIAYAAHKSFPIFQMDIKTAFLNGPPKEEAKYTLEILHKHGMDKGQIIGTPMATKPKLDADLSGNLVDQTDYRSKIGSLMYLTSSRPDIVQADSSFDLTAFSDVDHAGCIDSRKSTSGGIQFLGDKLVSWMSKKQNCTTMSSAKAKYVALSVSCAQVMWMRTQLQDFGFNYNKIPLYCDSQSAIAISCNPVQHSRTKHIHTRYYFIKEQVENGIIELYFVRTEYQLADMFTKALPEDRFKYLVRVKTKQPSTTLKAETGSIHLLSAFTKVNSGIEEKTSWTQ</sequence>
<comment type="caution">
    <text evidence="6">The sequence shown here is derived from an EMBL/GenBank/DDBJ whole genome shotgun (WGS) entry which is preliminary data.</text>
</comment>